<dbReference type="EMBL" id="VMRJ01000005">
    <property type="protein sequence ID" value="TVT38441.1"/>
    <property type="molecule type" value="Genomic_DNA"/>
</dbReference>
<dbReference type="OrthoDB" id="892730at2"/>
<dbReference type="AlphaFoldDB" id="A0A558BPL9"/>
<organism evidence="1 2">
    <name type="scientific">Hymenobacter setariae</name>
    <dbReference type="NCBI Taxonomy" id="2594794"/>
    <lineage>
        <taxon>Bacteria</taxon>
        <taxon>Pseudomonadati</taxon>
        <taxon>Bacteroidota</taxon>
        <taxon>Cytophagia</taxon>
        <taxon>Cytophagales</taxon>
        <taxon>Hymenobacteraceae</taxon>
        <taxon>Hymenobacter</taxon>
    </lineage>
</organism>
<evidence type="ECO:0000313" key="1">
    <source>
        <dbReference type="EMBL" id="TVT38441.1"/>
    </source>
</evidence>
<name>A0A558BPL9_9BACT</name>
<evidence type="ECO:0000313" key="2">
    <source>
        <dbReference type="Proteomes" id="UP000317624"/>
    </source>
</evidence>
<sequence length="202" mass="22365">MKAVLVASFVALVVLPMCKPDTAKTATDTAAAVNPASPAEVRAQFDILRDSADSNWQRMMRSDDQKLADVRGLLQDLKKQPRLDVAQVRTLTAQAGRLKPQRYDRLSMASSAAIDQYDAAQDSVLKPLVLLAAPEGNAPTARIRDYVEHIMLADANVVSYRAHYDAAAKAYNNYLRLHQAELAKMGNQYARLRPLPLFELSR</sequence>
<dbReference type="RefSeq" id="WP_144851312.1">
    <property type="nucleotide sequence ID" value="NZ_VMRJ01000005.1"/>
</dbReference>
<comment type="caution">
    <text evidence="1">The sequence shown here is derived from an EMBL/GenBank/DDBJ whole genome shotgun (WGS) entry which is preliminary data.</text>
</comment>
<proteinExistence type="predicted"/>
<reference evidence="1 2" key="1">
    <citation type="submission" date="2019-07" db="EMBL/GenBank/DDBJ databases">
        <title>Hymenobacter sp. straun FUR1 Genome sequencing and assembly.</title>
        <authorList>
            <person name="Chhetri G."/>
        </authorList>
    </citation>
    <scope>NUCLEOTIDE SEQUENCE [LARGE SCALE GENOMIC DNA]</scope>
    <source>
        <strain evidence="1 2">Fur1</strain>
    </source>
</reference>
<protein>
    <submittedName>
        <fullName evidence="1">Uncharacterized protein</fullName>
    </submittedName>
</protein>
<keyword evidence="2" id="KW-1185">Reference proteome</keyword>
<dbReference type="Proteomes" id="UP000317624">
    <property type="component" value="Unassembled WGS sequence"/>
</dbReference>
<accession>A0A558BPL9</accession>
<gene>
    <name evidence="1" type="ORF">FNT36_19820</name>
</gene>